<dbReference type="InterPro" id="IPR012677">
    <property type="entry name" value="Nucleotide-bd_a/b_plait_sf"/>
</dbReference>
<evidence type="ECO:0000256" key="5">
    <source>
        <dbReference type="ARBA" id="ARBA00023187"/>
    </source>
</evidence>
<dbReference type="InterPro" id="IPR012337">
    <property type="entry name" value="RNaseH-like_sf"/>
</dbReference>
<dbReference type="InterPro" id="IPR035979">
    <property type="entry name" value="RBD_domain_sf"/>
</dbReference>
<feature type="region of interest" description="Disordered" evidence="7">
    <location>
        <begin position="559"/>
        <end position="595"/>
    </location>
</feature>
<dbReference type="CDD" id="cd12254">
    <property type="entry name" value="RRM_hnRNPH_ESRPs_RBM12_like"/>
    <property type="match status" value="3"/>
</dbReference>
<feature type="compositionally biased region" description="Gly residues" evidence="7">
    <location>
        <begin position="572"/>
        <end position="587"/>
    </location>
</feature>
<dbReference type="Pfam" id="PF00076">
    <property type="entry name" value="RRM_1"/>
    <property type="match status" value="3"/>
</dbReference>
<keyword evidence="2" id="KW-0507">mRNA processing</keyword>
<feature type="compositionally biased region" description="Basic and acidic residues" evidence="7">
    <location>
        <begin position="11"/>
        <end position="36"/>
    </location>
</feature>
<gene>
    <name evidence="9" type="ORF">Cvel_9447</name>
</gene>
<feature type="domain" description="RRM" evidence="8">
    <location>
        <begin position="265"/>
        <end position="343"/>
    </location>
</feature>
<dbReference type="InterPro" id="IPR036397">
    <property type="entry name" value="RNaseH_sf"/>
</dbReference>
<dbReference type="Pfam" id="PF00929">
    <property type="entry name" value="RNase_T"/>
    <property type="match status" value="1"/>
</dbReference>
<evidence type="ECO:0000256" key="6">
    <source>
        <dbReference type="PROSITE-ProRule" id="PRU00176"/>
    </source>
</evidence>
<accession>A0A0G4HYB2</accession>
<reference evidence="9" key="1">
    <citation type="submission" date="2014-11" db="EMBL/GenBank/DDBJ databases">
        <authorList>
            <person name="Otto D Thomas"/>
            <person name="Naeem Raeece"/>
        </authorList>
    </citation>
    <scope>NUCLEOTIDE SEQUENCE</scope>
</reference>
<dbReference type="GO" id="GO:0003723">
    <property type="term" value="F:RNA binding"/>
    <property type="evidence" value="ECO:0007669"/>
    <property type="project" value="UniProtKB-UniRule"/>
</dbReference>
<evidence type="ECO:0000256" key="2">
    <source>
        <dbReference type="ARBA" id="ARBA00022664"/>
    </source>
</evidence>
<dbReference type="AlphaFoldDB" id="A0A0G4HYB2"/>
<keyword evidence="3" id="KW-0677">Repeat</keyword>
<dbReference type="VEuPathDB" id="CryptoDB:Cvel_9447"/>
<dbReference type="SUPFAM" id="SSF53098">
    <property type="entry name" value="Ribonuclease H-like"/>
    <property type="match status" value="1"/>
</dbReference>
<evidence type="ECO:0000259" key="8">
    <source>
        <dbReference type="PROSITE" id="PS50102"/>
    </source>
</evidence>
<protein>
    <recommendedName>
        <fullName evidence="8">RRM domain-containing protein</fullName>
    </recommendedName>
</protein>
<dbReference type="InterPro" id="IPR013520">
    <property type="entry name" value="Ribonucl_H"/>
</dbReference>
<feature type="region of interest" description="Disordered" evidence="7">
    <location>
        <begin position="1"/>
        <end position="36"/>
    </location>
</feature>
<dbReference type="SMART" id="SM00360">
    <property type="entry name" value="RRM"/>
    <property type="match status" value="3"/>
</dbReference>
<evidence type="ECO:0000313" key="9">
    <source>
        <dbReference type="EMBL" id="CEM49519.1"/>
    </source>
</evidence>
<keyword evidence="4 6" id="KW-0694">RNA-binding</keyword>
<dbReference type="InterPro" id="IPR050666">
    <property type="entry name" value="ESRP"/>
</dbReference>
<evidence type="ECO:0000256" key="3">
    <source>
        <dbReference type="ARBA" id="ARBA00022737"/>
    </source>
</evidence>
<organism evidence="9">
    <name type="scientific">Chromera velia CCMP2878</name>
    <dbReference type="NCBI Taxonomy" id="1169474"/>
    <lineage>
        <taxon>Eukaryota</taxon>
        <taxon>Sar</taxon>
        <taxon>Alveolata</taxon>
        <taxon>Colpodellida</taxon>
        <taxon>Chromeraceae</taxon>
        <taxon>Chromera</taxon>
    </lineage>
</organism>
<dbReference type="Gene3D" id="3.30.420.10">
    <property type="entry name" value="Ribonuclease H-like superfamily/Ribonuclease H"/>
    <property type="match status" value="1"/>
</dbReference>
<dbReference type="EMBL" id="CDMZ01004364">
    <property type="protein sequence ID" value="CEM49519.1"/>
    <property type="molecule type" value="Genomic_DNA"/>
</dbReference>
<feature type="region of interest" description="Disordered" evidence="7">
    <location>
        <begin position="616"/>
        <end position="657"/>
    </location>
</feature>
<feature type="region of interest" description="Disordered" evidence="7">
    <location>
        <begin position="783"/>
        <end position="802"/>
    </location>
</feature>
<dbReference type="GO" id="GO:0008380">
    <property type="term" value="P:RNA splicing"/>
    <property type="evidence" value="ECO:0007669"/>
    <property type="project" value="UniProtKB-KW"/>
</dbReference>
<comment type="similarity">
    <text evidence="1">Belongs to the ESRP family.</text>
</comment>
<feature type="domain" description="RRM" evidence="8">
    <location>
        <begin position="697"/>
        <end position="783"/>
    </location>
</feature>
<evidence type="ECO:0000256" key="7">
    <source>
        <dbReference type="SAM" id="MobiDB-lite"/>
    </source>
</evidence>
<dbReference type="SUPFAM" id="SSF54928">
    <property type="entry name" value="RNA-binding domain, RBD"/>
    <property type="match status" value="3"/>
</dbReference>
<dbReference type="PROSITE" id="PS50102">
    <property type="entry name" value="RRM"/>
    <property type="match status" value="2"/>
</dbReference>
<proteinExistence type="inferred from homology"/>
<feature type="compositionally biased region" description="Basic and acidic residues" evidence="7">
    <location>
        <begin position="616"/>
        <end position="625"/>
    </location>
</feature>
<feature type="compositionally biased region" description="Gly residues" evidence="7">
    <location>
        <begin position="785"/>
        <end position="802"/>
    </location>
</feature>
<dbReference type="PANTHER" id="PTHR13976">
    <property type="entry name" value="HETEROGENEOUS NUCLEAR RIBONUCLEOPROTEIN-RELATED"/>
    <property type="match status" value="1"/>
</dbReference>
<evidence type="ECO:0000256" key="1">
    <source>
        <dbReference type="ARBA" id="ARBA00008866"/>
    </source>
</evidence>
<name>A0A0G4HYB2_9ALVE</name>
<dbReference type="InterPro" id="IPR000504">
    <property type="entry name" value="RRM_dom"/>
</dbReference>
<sequence>MEGEVEGGAIPKHEEEDGMHANELEGQQAKELEGEKKESECCSKYDKLILLDFEMTSEGLEPPSKTEIVEMSWILWDTVSRSAPEEDKFQVVIKPADASLIDDAFVARTNMPPATFESGCSLSDAVRRFDTFVFEKLILPQKTFCLVTVGPEKLKDYFRTEAEKKELKLQPHFLPYFDLLQEFAKIDKSEGDVPGLLGVARALDVPLEASNRRSGFDLCVIMEQAVAQMAAKGHKFDKPLTIDGAYEPNKDAAPGPLPTHPAFAALVRVRGLPWQAGENELKEFFKDYKLCEHETVTLIRMANGMSAGEAFVRFVDEAEADRALSKHKDYIGTRWVEVLKAVPGDVVKAKETHSVPAARGEFQSGGVYNTRPDRDNRKGVARMRGIPWNTPIKDIAAFYDGFGVTEKDIFLVRGVDGKLGSEAFVTFDIPATAERASRELHKKNIGSRYIEIFGSNHTELAEALAVRDGRARPSELGPMMRGGPGGYMDLGGPGFLPRGGRDFGGPGMPRGGGGGFGGGFGRDRGGPPFRDREDRFGSGVGGMGGGGGGGSLYSRDRRPEFSSGFDRDRGAARGGRGGMYMNGGGPAGPMPMKREGAYGRERSREREMMRDREQMMRGAGDRGGERYGGGGSGGARDTRDFGGRGMNGGGSFGGGGRYGDERGYGGGGSGYASRGSDYDRYGGGGRGGGARVDPLMTVLKMRGLPYQANHNHIVDFFNGFHMLAVLPSTAPGGHPNGEAMVEFASADEAARAFDKCNKATIDGRWIDLIPCTRRDLDLAIDKTGAGAGSSGGHGGRSGRAAY</sequence>
<feature type="compositionally biased region" description="Basic and acidic residues" evidence="7">
    <location>
        <begin position="559"/>
        <end position="571"/>
    </location>
</feature>
<evidence type="ECO:0000256" key="4">
    <source>
        <dbReference type="ARBA" id="ARBA00022884"/>
    </source>
</evidence>
<feature type="compositionally biased region" description="Gly residues" evidence="7">
    <location>
        <begin position="643"/>
        <end position="657"/>
    </location>
</feature>
<dbReference type="Gene3D" id="3.30.70.330">
    <property type="match status" value="3"/>
</dbReference>
<dbReference type="GO" id="GO:0006397">
    <property type="term" value="P:mRNA processing"/>
    <property type="evidence" value="ECO:0007669"/>
    <property type="project" value="UniProtKB-KW"/>
</dbReference>
<keyword evidence="5" id="KW-0508">mRNA splicing</keyword>